<organism evidence="2">
    <name type="scientific">Notodromas monacha</name>
    <dbReference type="NCBI Taxonomy" id="399045"/>
    <lineage>
        <taxon>Eukaryota</taxon>
        <taxon>Metazoa</taxon>
        <taxon>Ecdysozoa</taxon>
        <taxon>Arthropoda</taxon>
        <taxon>Crustacea</taxon>
        <taxon>Oligostraca</taxon>
        <taxon>Ostracoda</taxon>
        <taxon>Podocopa</taxon>
        <taxon>Podocopida</taxon>
        <taxon>Cypridocopina</taxon>
        <taxon>Cypridoidea</taxon>
        <taxon>Cyprididae</taxon>
        <taxon>Notodromas</taxon>
    </lineage>
</organism>
<dbReference type="OrthoDB" id="616263at2759"/>
<dbReference type="PANTHER" id="PTHR46307:SF4">
    <property type="entry name" value="G9A, ISOFORM B"/>
    <property type="match status" value="1"/>
</dbReference>
<protein>
    <recommendedName>
        <fullName evidence="1">EHMT1/2 cysteine-rich region domain-containing protein</fullName>
    </recommendedName>
</protein>
<dbReference type="InterPro" id="IPR043550">
    <property type="entry name" value="EHMT1/EHMT2"/>
</dbReference>
<dbReference type="CDD" id="cd20905">
    <property type="entry name" value="EHMT_ZBD"/>
    <property type="match status" value="1"/>
</dbReference>
<feature type="domain" description="EHMT1/2 cysteine-rich region" evidence="1">
    <location>
        <begin position="62"/>
        <end position="157"/>
    </location>
</feature>
<keyword evidence="3" id="KW-1185">Reference proteome</keyword>
<dbReference type="EMBL" id="OA882116">
    <property type="protein sequence ID" value="CAD7272997.1"/>
    <property type="molecule type" value="Genomic_DNA"/>
</dbReference>
<evidence type="ECO:0000313" key="2">
    <source>
        <dbReference type="EMBL" id="CAD7272997.1"/>
    </source>
</evidence>
<proteinExistence type="predicted"/>
<reference evidence="2" key="1">
    <citation type="submission" date="2020-11" db="EMBL/GenBank/DDBJ databases">
        <authorList>
            <person name="Tran Van P."/>
        </authorList>
    </citation>
    <scope>NUCLEOTIDE SEQUENCE</scope>
</reference>
<dbReference type="EMBL" id="CAJPEX010000079">
    <property type="protein sequence ID" value="CAG0913149.1"/>
    <property type="molecule type" value="Genomic_DNA"/>
</dbReference>
<sequence>MEFESDGDRVVGKRSEKDVPRNMQEIIDGVYFPRTLSWCGVCSCLEGTENEQLKRNTKRTKCEALDDISGIILGCSAECVPKETRSSSGHKFKVLCRTHLKRLQGHMCCPFCDVFCTQGTFLVCSCGNEGFHFFHAACALKFHHDVKDDVRCPHCGHQPKEEGFDEWSSRIATDSLSEDCKNRLIHAKELAKKEEGRRREASPK</sequence>
<dbReference type="GO" id="GO:0002039">
    <property type="term" value="F:p53 binding"/>
    <property type="evidence" value="ECO:0007669"/>
    <property type="project" value="InterPro"/>
</dbReference>
<dbReference type="AlphaFoldDB" id="A0A7R9G8D1"/>
<gene>
    <name evidence="2" type="ORF">NMOB1V02_LOCUS905</name>
</gene>
<dbReference type="GO" id="GO:0016279">
    <property type="term" value="F:protein-lysine N-methyltransferase activity"/>
    <property type="evidence" value="ECO:0007669"/>
    <property type="project" value="InterPro"/>
</dbReference>
<evidence type="ECO:0000313" key="3">
    <source>
        <dbReference type="Proteomes" id="UP000678499"/>
    </source>
</evidence>
<accession>A0A7R9G8D1</accession>
<evidence type="ECO:0000259" key="1">
    <source>
        <dbReference type="Pfam" id="PF21533"/>
    </source>
</evidence>
<dbReference type="Proteomes" id="UP000678499">
    <property type="component" value="Unassembled WGS sequence"/>
</dbReference>
<dbReference type="Pfam" id="PF21533">
    <property type="entry name" value="EHMT1-2_CRR"/>
    <property type="match status" value="1"/>
</dbReference>
<dbReference type="PANTHER" id="PTHR46307">
    <property type="entry name" value="G9A, ISOFORM B"/>
    <property type="match status" value="1"/>
</dbReference>
<dbReference type="GO" id="GO:0008270">
    <property type="term" value="F:zinc ion binding"/>
    <property type="evidence" value="ECO:0007669"/>
    <property type="project" value="InterPro"/>
</dbReference>
<dbReference type="InterPro" id="IPR047762">
    <property type="entry name" value="EHMT_CRR"/>
</dbReference>
<name>A0A7R9G8D1_9CRUS</name>
<dbReference type="GO" id="GO:0042054">
    <property type="term" value="F:histone methyltransferase activity"/>
    <property type="evidence" value="ECO:0007669"/>
    <property type="project" value="InterPro"/>
</dbReference>